<comment type="similarity">
    <text evidence="1">Belongs to the C/M/P thioester hydrolase family.</text>
</comment>
<dbReference type="Pfam" id="PF08840">
    <property type="entry name" value="BAAT_C"/>
    <property type="match status" value="1"/>
</dbReference>
<dbReference type="InterPro" id="IPR014940">
    <property type="entry name" value="BAAT_C"/>
</dbReference>
<dbReference type="EMBL" id="BOPH01000050">
    <property type="protein sequence ID" value="GIJ68850.1"/>
    <property type="molecule type" value="Genomic_DNA"/>
</dbReference>
<reference evidence="5" key="1">
    <citation type="submission" date="2021-01" db="EMBL/GenBank/DDBJ databases">
        <title>Whole genome shotgun sequence of Virgisporangium ochraceum NBRC 16418.</title>
        <authorList>
            <person name="Komaki H."/>
            <person name="Tamura T."/>
        </authorList>
    </citation>
    <scope>NUCLEOTIDE SEQUENCE</scope>
    <source>
        <strain evidence="5">NBRC 16418</strain>
    </source>
</reference>
<organism evidence="5 6">
    <name type="scientific">Virgisporangium ochraceum</name>
    <dbReference type="NCBI Taxonomy" id="65505"/>
    <lineage>
        <taxon>Bacteria</taxon>
        <taxon>Bacillati</taxon>
        <taxon>Actinomycetota</taxon>
        <taxon>Actinomycetes</taxon>
        <taxon>Micromonosporales</taxon>
        <taxon>Micromonosporaceae</taxon>
        <taxon>Virgisporangium</taxon>
    </lineage>
</organism>
<sequence>MRIDITPDQPALDTELRIRLTGFPPGERVRLRAEQPGWASHMVFTADDAGTVDVGRDAPTDGSYEGVDPMGPVWSMRRVGAAGGGGPVELTLTAGDASATVVRQRIPAGLERTEVTDGDLYGVLYHPAGATGLTTVVLLAGSEGGLHEEDAALFAAHGYAAFALAVYGAPGRPSTMTNIPVEYFGRALAYLRGAPAVDPGRVVFAGGSKGGEAALVAGAEYPEIAGVVSIVGSGVMTQGIDQSVFTGSFLDIMNTPVPNWTRGGEPLPYVPNVVTPALEKAVADGLPVRLRDAFEPGLALDVLDAATIPVERIGGPVLLLSTEDDGGYGPAYHRIAADRLAAHGRPFEHIVYPDAGHLVAAPPYGPTTESTGPGPAVTFEYGGTPAATAAARADAHRRVLAFLAGI</sequence>
<dbReference type="InterPro" id="IPR029058">
    <property type="entry name" value="AB_hydrolase_fold"/>
</dbReference>
<dbReference type="GO" id="GO:0006637">
    <property type="term" value="P:acyl-CoA metabolic process"/>
    <property type="evidence" value="ECO:0007669"/>
    <property type="project" value="InterPro"/>
</dbReference>
<feature type="domain" description="Acyl-CoA thioester hydrolase/bile acid-CoA amino acid N-acetyltransferase" evidence="3">
    <location>
        <begin position="13"/>
        <end position="79"/>
    </location>
</feature>
<feature type="active site" description="Charge relay system" evidence="2">
    <location>
        <position position="208"/>
    </location>
</feature>
<dbReference type="PANTHER" id="PTHR10824">
    <property type="entry name" value="ACYL-COENZYME A THIOESTERASE-RELATED"/>
    <property type="match status" value="1"/>
</dbReference>
<dbReference type="RefSeq" id="WP_203928792.1">
    <property type="nucleotide sequence ID" value="NZ_BOPH01000050.1"/>
</dbReference>
<dbReference type="InterPro" id="IPR006862">
    <property type="entry name" value="Thio_Ohase/aa_AcTrfase"/>
</dbReference>
<feature type="active site" description="Charge relay system" evidence="2">
    <location>
        <position position="357"/>
    </location>
</feature>
<dbReference type="PANTHER" id="PTHR10824:SF4">
    <property type="entry name" value="ACYL-COENZYME A THIOESTERASE 1-LIKE"/>
    <property type="match status" value="1"/>
</dbReference>
<dbReference type="InterPro" id="IPR042490">
    <property type="entry name" value="Thio_Ohase/BAAT_N"/>
</dbReference>
<evidence type="ECO:0000313" key="6">
    <source>
        <dbReference type="Proteomes" id="UP000635606"/>
    </source>
</evidence>
<gene>
    <name evidence="5" type="ORF">Voc01_037670</name>
</gene>
<evidence type="ECO:0000313" key="5">
    <source>
        <dbReference type="EMBL" id="GIJ68850.1"/>
    </source>
</evidence>
<name>A0A8J3ZUT7_9ACTN</name>
<dbReference type="Gene3D" id="3.40.50.1820">
    <property type="entry name" value="alpha/beta hydrolase"/>
    <property type="match status" value="1"/>
</dbReference>
<dbReference type="GO" id="GO:0047617">
    <property type="term" value="F:fatty acyl-CoA hydrolase activity"/>
    <property type="evidence" value="ECO:0007669"/>
    <property type="project" value="TreeGrafter"/>
</dbReference>
<evidence type="ECO:0000259" key="4">
    <source>
        <dbReference type="Pfam" id="PF08840"/>
    </source>
</evidence>
<dbReference type="Pfam" id="PF04775">
    <property type="entry name" value="Bile_Hydr_Trans"/>
    <property type="match status" value="1"/>
</dbReference>
<dbReference type="Proteomes" id="UP000635606">
    <property type="component" value="Unassembled WGS sequence"/>
</dbReference>
<comment type="caution">
    <text evidence="5">The sequence shown here is derived from an EMBL/GenBank/DDBJ whole genome shotgun (WGS) entry which is preliminary data.</text>
</comment>
<protein>
    <submittedName>
        <fullName evidence="5">Palmitoyl-CoA hydrolase</fullName>
    </submittedName>
</protein>
<dbReference type="InterPro" id="IPR016662">
    <property type="entry name" value="Acyl-CoA_thioEstase_long-chain"/>
</dbReference>
<proteinExistence type="inferred from homology"/>
<keyword evidence="6" id="KW-1185">Reference proteome</keyword>
<evidence type="ECO:0000259" key="3">
    <source>
        <dbReference type="Pfam" id="PF04775"/>
    </source>
</evidence>
<keyword evidence="5" id="KW-0378">Hydrolase</keyword>
<dbReference type="SUPFAM" id="SSF53474">
    <property type="entry name" value="alpha/beta-Hydrolases"/>
    <property type="match status" value="1"/>
</dbReference>
<dbReference type="Gene3D" id="2.60.40.2240">
    <property type="entry name" value="Acyl-CoA thioester hydrolase/BAAT N-terminal domain"/>
    <property type="match status" value="1"/>
</dbReference>
<feature type="domain" description="BAAT/Acyl-CoA thioester hydrolase C-terminal" evidence="4">
    <location>
        <begin position="179"/>
        <end position="403"/>
    </location>
</feature>
<feature type="active site" description="Charge relay system" evidence="2">
    <location>
        <position position="325"/>
    </location>
</feature>
<dbReference type="AlphaFoldDB" id="A0A8J3ZUT7"/>
<evidence type="ECO:0000256" key="1">
    <source>
        <dbReference type="ARBA" id="ARBA00006538"/>
    </source>
</evidence>
<evidence type="ECO:0000256" key="2">
    <source>
        <dbReference type="PIRSR" id="PIRSR016521-1"/>
    </source>
</evidence>
<dbReference type="PIRSF" id="PIRSF016521">
    <property type="entry name" value="Acyl-CoA_hydro"/>
    <property type="match status" value="1"/>
</dbReference>
<dbReference type="GO" id="GO:0006631">
    <property type="term" value="P:fatty acid metabolic process"/>
    <property type="evidence" value="ECO:0007669"/>
    <property type="project" value="TreeGrafter"/>
</dbReference>
<accession>A0A8J3ZUT7</accession>